<protein>
    <submittedName>
        <fullName evidence="6">ESX secretion-associated protein EspG</fullName>
    </submittedName>
</protein>
<evidence type="ECO:0000256" key="5">
    <source>
        <dbReference type="SAM" id="MobiDB-lite"/>
    </source>
</evidence>
<organism evidence="6 7">
    <name type="scientific">Kibdelosporangium philippinense</name>
    <dbReference type="NCBI Taxonomy" id="211113"/>
    <lineage>
        <taxon>Bacteria</taxon>
        <taxon>Bacillati</taxon>
        <taxon>Actinomycetota</taxon>
        <taxon>Actinomycetes</taxon>
        <taxon>Pseudonocardiales</taxon>
        <taxon>Pseudonocardiaceae</taxon>
        <taxon>Kibdelosporangium</taxon>
    </lineage>
</organism>
<dbReference type="Pfam" id="PF14011">
    <property type="entry name" value="ESX-1_EspG"/>
    <property type="match status" value="1"/>
</dbReference>
<dbReference type="Proteomes" id="UP001521150">
    <property type="component" value="Unassembled WGS sequence"/>
</dbReference>
<comment type="subcellular location">
    <subcellularLocation>
        <location evidence="1">Cytoplasm</location>
    </subcellularLocation>
</comment>
<accession>A0ABS8ZCS7</accession>
<dbReference type="EMBL" id="JAJVCN010000002">
    <property type="protein sequence ID" value="MCE7005656.1"/>
    <property type="molecule type" value="Genomic_DNA"/>
</dbReference>
<dbReference type="InterPro" id="IPR025734">
    <property type="entry name" value="EspG"/>
</dbReference>
<evidence type="ECO:0000256" key="2">
    <source>
        <dbReference type="ARBA" id="ARBA00006411"/>
    </source>
</evidence>
<evidence type="ECO:0000313" key="7">
    <source>
        <dbReference type="Proteomes" id="UP001521150"/>
    </source>
</evidence>
<reference evidence="6 7" key="1">
    <citation type="submission" date="2021-12" db="EMBL/GenBank/DDBJ databases">
        <title>Genome sequence of Kibdelosporangium philippinense ATCC 49844.</title>
        <authorList>
            <person name="Fedorov E.A."/>
            <person name="Omeragic M."/>
            <person name="Shalygina K.F."/>
            <person name="Maclea K.S."/>
        </authorList>
    </citation>
    <scope>NUCLEOTIDE SEQUENCE [LARGE SCALE GENOMIC DNA]</scope>
    <source>
        <strain evidence="6 7">ATCC 49844</strain>
    </source>
</reference>
<feature type="region of interest" description="Disordered" evidence="5">
    <location>
        <begin position="138"/>
        <end position="162"/>
    </location>
</feature>
<gene>
    <name evidence="6" type="ORF">LWC34_22910</name>
</gene>
<name>A0ABS8ZCS7_9PSEU</name>
<evidence type="ECO:0000313" key="6">
    <source>
        <dbReference type="EMBL" id="MCE7005656.1"/>
    </source>
</evidence>
<evidence type="ECO:0000256" key="3">
    <source>
        <dbReference type="ARBA" id="ARBA00022490"/>
    </source>
</evidence>
<keyword evidence="4" id="KW-0143">Chaperone</keyword>
<comment type="similarity">
    <text evidence="2">Belongs to the EspG family.</text>
</comment>
<keyword evidence="7" id="KW-1185">Reference proteome</keyword>
<keyword evidence="3" id="KW-0963">Cytoplasm</keyword>
<evidence type="ECO:0000256" key="1">
    <source>
        <dbReference type="ARBA" id="ARBA00004496"/>
    </source>
</evidence>
<comment type="caution">
    <text evidence="6">The sequence shown here is derived from an EMBL/GenBank/DDBJ whole genome shotgun (WGS) entry which is preliminary data.</text>
</comment>
<dbReference type="RefSeq" id="WP_233727215.1">
    <property type="nucleotide sequence ID" value="NZ_JAJVCN010000002.1"/>
</dbReference>
<evidence type="ECO:0000256" key="4">
    <source>
        <dbReference type="ARBA" id="ARBA00023186"/>
    </source>
</evidence>
<sequence length="255" mass="27727">MPTTFGLSFAAIDILSEGLELNCRVYPFTIPSFGEFADDRVRIAGAIKDDLINRGLADHQGLGPEVTAALRLFNDFQVAIAVMGDVDGGRKVYARGAVTARRGMVVVQDDQLLKFEMIRPEGLARSIAALLPPLNAGPGQSVTVTRPKAHPAPTDDEGGFRQPVARPVQTVNPAQLRGAEEMLRRKRLGSGHFAVLGRDRNGHITQEPNLGWIDTDAGRYLVQSIDSDEVEGGTYFPADSQRMIHQLNELLKSVS</sequence>
<proteinExistence type="inferred from homology"/>